<accession>A0A6L2MKE0</accession>
<name>A0A6L2MKE0_TANCI</name>
<feature type="compositionally biased region" description="Basic and acidic residues" evidence="1">
    <location>
        <begin position="788"/>
        <end position="797"/>
    </location>
</feature>
<feature type="compositionally biased region" description="Polar residues" evidence="1">
    <location>
        <begin position="739"/>
        <end position="762"/>
    </location>
</feature>
<feature type="region of interest" description="Disordered" evidence="1">
    <location>
        <begin position="738"/>
        <end position="797"/>
    </location>
</feature>
<gene>
    <name evidence="2" type="ORF">Tci_046381</name>
</gene>
<dbReference type="AlphaFoldDB" id="A0A6L2MKE0"/>
<comment type="caution">
    <text evidence="2">The sequence shown here is derived from an EMBL/GenBank/DDBJ whole genome shotgun (WGS) entry which is preliminary data.</text>
</comment>
<proteinExistence type="predicted"/>
<feature type="compositionally biased region" description="Polar residues" evidence="1">
    <location>
        <begin position="640"/>
        <end position="655"/>
    </location>
</feature>
<dbReference type="EMBL" id="BKCJ010006877">
    <property type="protein sequence ID" value="GEU74403.1"/>
    <property type="molecule type" value="Genomic_DNA"/>
</dbReference>
<feature type="compositionally biased region" description="Low complexity" evidence="1">
    <location>
        <begin position="763"/>
        <end position="776"/>
    </location>
</feature>
<protein>
    <submittedName>
        <fullName evidence="2">Ribonuclease H-like domain-containing protein</fullName>
    </submittedName>
</protein>
<reference evidence="2" key="1">
    <citation type="journal article" date="2019" name="Sci. Rep.">
        <title>Draft genome of Tanacetum cinerariifolium, the natural source of mosquito coil.</title>
        <authorList>
            <person name="Yamashiro T."/>
            <person name="Shiraishi A."/>
            <person name="Satake H."/>
            <person name="Nakayama K."/>
        </authorList>
    </citation>
    <scope>NUCLEOTIDE SEQUENCE</scope>
</reference>
<evidence type="ECO:0000313" key="2">
    <source>
        <dbReference type="EMBL" id="GEU74403.1"/>
    </source>
</evidence>
<evidence type="ECO:0000256" key="1">
    <source>
        <dbReference type="SAM" id="MobiDB-lite"/>
    </source>
</evidence>
<feature type="region of interest" description="Disordered" evidence="1">
    <location>
        <begin position="682"/>
        <end position="707"/>
    </location>
</feature>
<sequence length="797" mass="88166">MTKNEAGNEVEVPPVTAQQILARTRERKAKSTMLMAIPDEHLARFHEIKDAKTLWAAIKPDLVVMLSPKRCREIACVSTEDVNQKFLRSLPSAWSNISLIMSNTPGIDNLDIDDLYNNLKVYEADIKGSSESSSNSQNMAFVFAESTNSTNELNVAYSVSTATCHSSQLDNEDLKQIDQDDLEEMDLKWDCRTAKNPGNMGRDAGNAGCIARDNGKRHAREEDEKALVVQGGLGYDSQFNEKEVLDVKAEEVTEIVFDNRTSDKENSLANDRFKKGEGFHAVPPSLTGNYMPPKPDLSFAGLDDSIYKFKISETVTSLSKYVKDAFETSTAFIEKPKEVRTSAPLIQDWDTDSDNDSVFRPKHIPAKINFVKVDRIAKKYVLLNNVRKGTGYRESRPVWNNVQRINHQNKFAPTAVFTRSGRILVSAAKPKAAASTSVAKPVNIARPKQSVNFSNSRSTFHKSHSPKRRTFYNATTHLGSHSTKKVNTARSKAVSVVKRNRVTAVKASAGCVWRPRVNEIDKISKDNRWICTRVDYVDQQGRLKHMTGNKAYLADYQEINDGGFVAFGSSSGKITGKEGKAAQSHLALVTKHHNKTPYELLNDRSPRLDFIRPFGCPVTILNTLDPLGKFEGKADEGNQTDKNAGPQDTNGNVGAQDNVDVGKDVFDQHYIMLPLWSSISSTYKSSDDKPKDDTGSKTVMEPVNKEDQAYRGDLVRLMSQEKEASDAADSLSKEFEQGCMNQRGTTKAGSTNSFNNVSNPVNAASTSGPFSAGGPSSPYPDAFIPDDTLLHFDQDDS</sequence>
<feature type="region of interest" description="Disordered" evidence="1">
    <location>
        <begin position="631"/>
        <end position="659"/>
    </location>
</feature>
<feature type="compositionally biased region" description="Basic and acidic residues" evidence="1">
    <location>
        <begin position="685"/>
        <end position="695"/>
    </location>
</feature>
<organism evidence="2">
    <name type="scientific">Tanacetum cinerariifolium</name>
    <name type="common">Dalmatian daisy</name>
    <name type="synonym">Chrysanthemum cinerariifolium</name>
    <dbReference type="NCBI Taxonomy" id="118510"/>
    <lineage>
        <taxon>Eukaryota</taxon>
        <taxon>Viridiplantae</taxon>
        <taxon>Streptophyta</taxon>
        <taxon>Embryophyta</taxon>
        <taxon>Tracheophyta</taxon>
        <taxon>Spermatophyta</taxon>
        <taxon>Magnoliopsida</taxon>
        <taxon>eudicotyledons</taxon>
        <taxon>Gunneridae</taxon>
        <taxon>Pentapetalae</taxon>
        <taxon>asterids</taxon>
        <taxon>campanulids</taxon>
        <taxon>Asterales</taxon>
        <taxon>Asteraceae</taxon>
        <taxon>Asteroideae</taxon>
        <taxon>Anthemideae</taxon>
        <taxon>Anthemidinae</taxon>
        <taxon>Tanacetum</taxon>
    </lineage>
</organism>